<feature type="transmembrane region" description="Helical" evidence="9">
    <location>
        <begin position="21"/>
        <end position="42"/>
    </location>
</feature>
<dbReference type="SMART" id="SM00388">
    <property type="entry name" value="HisKA"/>
    <property type="match status" value="1"/>
</dbReference>
<gene>
    <name evidence="14" type="ORF">NQT62_03935</name>
</gene>
<dbReference type="PROSITE" id="PS50112">
    <property type="entry name" value="PAS"/>
    <property type="match status" value="1"/>
</dbReference>
<accession>A0ABT1WDJ2</accession>
<evidence type="ECO:0000259" key="12">
    <source>
        <dbReference type="PROSITE" id="PS50112"/>
    </source>
</evidence>
<comment type="caution">
    <text evidence="14">The sequence shown here is derived from an EMBL/GenBank/DDBJ whole genome shotgun (WGS) entry which is preliminary data.</text>
</comment>
<dbReference type="Pfam" id="PF02518">
    <property type="entry name" value="HATPase_c"/>
    <property type="match status" value="1"/>
</dbReference>
<dbReference type="InterPro" id="IPR003661">
    <property type="entry name" value="HisK_dim/P_dom"/>
</dbReference>
<reference evidence="14 15" key="1">
    <citation type="submission" date="2022-07" db="EMBL/GenBank/DDBJ databases">
        <authorList>
            <person name="Xamxidin M."/>
            <person name="Wu M."/>
        </authorList>
    </citation>
    <scope>NUCLEOTIDE SEQUENCE [LARGE SCALE GENOMIC DNA]</scope>
    <source>
        <strain evidence="14 15">NBRC 111650</strain>
    </source>
</reference>
<dbReference type="InterPro" id="IPR035965">
    <property type="entry name" value="PAS-like_dom_sf"/>
</dbReference>
<comment type="catalytic activity">
    <reaction evidence="1">
        <text>ATP + protein L-histidine = ADP + protein N-phospho-L-histidine.</text>
        <dbReference type="EC" id="2.7.13.3"/>
    </reaction>
</comment>
<sequence length="892" mass="98490">MSKPSRRTSAKHALVDIVHNEVTAWIVLAMSLGITVAGWYVARQAVERNLAERFQFETQDATIRIQTRMRDYEQALRSGAALFKTMDTVNRQQWADYVSNLRLQAVLPGIQGLGYAAFLKPGELDSHIQSVRSEGFPDYTVTPPGQRDHYSSIVFLEPFDVRNQRAFGFDMYSDPVRKAAMDKAMDSNSTAVSGLVQLRQENGVDPQAGFLMYQPVYRKNVPFATPDERRHAIQGYVFSPFRTKDLMTGVLGLQKAAAVHFRLYDDAVEAPEHLLYDSTDSADQVPVAQRLEHRENLELPGRTWLVVYEATPALLASVPSNTPRLVLIAGTLIDALLFASIASLARQRRLLDRHNRALQASEAKFTGLVEGLQSQFAFLRLDAHGRVTYLSPTLKNLLGLPDLALGEQVLSVIHETAPGSELAKAIGLTLANRVNSKFIRDVVTPDQDDRVVEGFIHAVVGPDGQLQSVECVVHDITLRQANERELEHYRLKLQDLVLERTRELQMANQAKSQFLANMSHEIRTPLHAIIGLNSLLLGQNQDAETREKLLQSQAESRRLLAMVDDVLSFTRIESGALKLEPSQFSLRDLMAHVLKSLEREAKLQGVPVTLTLDPAVPDPLEGDPVRYRQVLNILLSNALKFSRQGTVHVHISIQGNLGSSITLMTEVRDQGIGLDPALLPRLIQPFEQVDNTATREYGGMGLGLALGNKLIELMGGALSLESTPGAGSCFRFTCRMHVHAVQAPSGLLTHGDDASAPGALDNRHVLVVEDNRLNQQVIKALLGRMNIRVSVVENGQEAVMAVRNDHSIELVLMDVHMPVMNGLDATRDIRRLPGSAATLPIIALTAAAMQEDEAACREAGMNDYLTKPVNLGMLSKTLLKFLGRRSPASEST</sequence>
<dbReference type="EC" id="2.7.13.3" evidence="3"/>
<dbReference type="SMART" id="SM00387">
    <property type="entry name" value="HATPase_c"/>
    <property type="match status" value="1"/>
</dbReference>
<evidence type="ECO:0000313" key="15">
    <source>
        <dbReference type="Proteomes" id="UP001204142"/>
    </source>
</evidence>
<dbReference type="InterPro" id="IPR005467">
    <property type="entry name" value="His_kinase_dom"/>
</dbReference>
<dbReference type="SUPFAM" id="SSF55874">
    <property type="entry name" value="ATPase domain of HSP90 chaperone/DNA topoisomerase II/histidine kinase"/>
    <property type="match status" value="1"/>
</dbReference>
<dbReference type="PROSITE" id="PS50110">
    <property type="entry name" value="RESPONSE_REGULATORY"/>
    <property type="match status" value="1"/>
</dbReference>
<dbReference type="SUPFAM" id="SSF55785">
    <property type="entry name" value="PYP-like sensor domain (PAS domain)"/>
    <property type="match status" value="1"/>
</dbReference>
<dbReference type="Proteomes" id="UP001204142">
    <property type="component" value="Unassembled WGS sequence"/>
</dbReference>
<dbReference type="InterPro" id="IPR036890">
    <property type="entry name" value="HATPase_C_sf"/>
</dbReference>
<dbReference type="SMART" id="SM01079">
    <property type="entry name" value="CHASE"/>
    <property type="match status" value="1"/>
</dbReference>
<keyword evidence="15" id="KW-1185">Reference proteome</keyword>
<dbReference type="CDD" id="cd00082">
    <property type="entry name" value="HisKA"/>
    <property type="match status" value="1"/>
</dbReference>
<evidence type="ECO:0000259" key="10">
    <source>
        <dbReference type="PROSITE" id="PS50109"/>
    </source>
</evidence>
<dbReference type="InterPro" id="IPR036097">
    <property type="entry name" value="HisK_dim/P_sf"/>
</dbReference>
<evidence type="ECO:0000256" key="4">
    <source>
        <dbReference type="ARBA" id="ARBA00022553"/>
    </source>
</evidence>
<dbReference type="Gene3D" id="3.30.565.10">
    <property type="entry name" value="Histidine kinase-like ATPase, C-terminal domain"/>
    <property type="match status" value="1"/>
</dbReference>
<dbReference type="Gene3D" id="3.30.450.350">
    <property type="entry name" value="CHASE domain"/>
    <property type="match status" value="1"/>
</dbReference>
<evidence type="ECO:0000256" key="2">
    <source>
        <dbReference type="ARBA" id="ARBA00004370"/>
    </source>
</evidence>
<dbReference type="CDD" id="cd00130">
    <property type="entry name" value="PAS"/>
    <property type="match status" value="1"/>
</dbReference>
<dbReference type="InterPro" id="IPR004358">
    <property type="entry name" value="Sig_transdc_His_kin-like_C"/>
</dbReference>
<dbReference type="Pfam" id="PF00512">
    <property type="entry name" value="HisKA"/>
    <property type="match status" value="1"/>
</dbReference>
<dbReference type="SUPFAM" id="SSF52172">
    <property type="entry name" value="CheY-like"/>
    <property type="match status" value="1"/>
</dbReference>
<dbReference type="Gene3D" id="3.40.50.2300">
    <property type="match status" value="1"/>
</dbReference>
<evidence type="ECO:0000256" key="1">
    <source>
        <dbReference type="ARBA" id="ARBA00000085"/>
    </source>
</evidence>
<dbReference type="InterPro" id="IPR003594">
    <property type="entry name" value="HATPase_dom"/>
</dbReference>
<dbReference type="InterPro" id="IPR001789">
    <property type="entry name" value="Sig_transdc_resp-reg_receiver"/>
</dbReference>
<proteinExistence type="predicted"/>
<feature type="domain" description="Histidine kinase" evidence="10">
    <location>
        <begin position="517"/>
        <end position="738"/>
    </location>
</feature>
<feature type="domain" description="Response regulatory" evidence="11">
    <location>
        <begin position="764"/>
        <end position="882"/>
    </location>
</feature>
<dbReference type="InterPro" id="IPR011006">
    <property type="entry name" value="CheY-like_superfamily"/>
</dbReference>
<dbReference type="Gene3D" id="3.30.450.20">
    <property type="entry name" value="PAS domain"/>
    <property type="match status" value="1"/>
</dbReference>
<comment type="subcellular location">
    <subcellularLocation>
        <location evidence="2">Membrane</location>
    </subcellularLocation>
</comment>
<organism evidence="14 15">
    <name type="scientific">Limnobacter humi</name>
    <dbReference type="NCBI Taxonomy" id="1778671"/>
    <lineage>
        <taxon>Bacteria</taxon>
        <taxon>Pseudomonadati</taxon>
        <taxon>Pseudomonadota</taxon>
        <taxon>Betaproteobacteria</taxon>
        <taxon>Burkholderiales</taxon>
        <taxon>Burkholderiaceae</taxon>
        <taxon>Limnobacter</taxon>
    </lineage>
</organism>
<evidence type="ECO:0000313" key="14">
    <source>
        <dbReference type="EMBL" id="MCQ8895592.1"/>
    </source>
</evidence>
<keyword evidence="7 9" id="KW-0472">Membrane</keyword>
<evidence type="ECO:0000259" key="11">
    <source>
        <dbReference type="PROSITE" id="PS50110"/>
    </source>
</evidence>
<dbReference type="InterPro" id="IPR006189">
    <property type="entry name" value="CHASE_dom"/>
</dbReference>
<evidence type="ECO:0000256" key="3">
    <source>
        <dbReference type="ARBA" id="ARBA00012438"/>
    </source>
</evidence>
<dbReference type="InterPro" id="IPR042240">
    <property type="entry name" value="CHASE_sf"/>
</dbReference>
<dbReference type="Gene3D" id="1.10.287.130">
    <property type="match status" value="1"/>
</dbReference>
<feature type="domain" description="CHASE" evidence="13">
    <location>
        <begin position="147"/>
        <end position="307"/>
    </location>
</feature>
<evidence type="ECO:0000259" key="13">
    <source>
        <dbReference type="PROSITE" id="PS50839"/>
    </source>
</evidence>
<evidence type="ECO:0000256" key="9">
    <source>
        <dbReference type="SAM" id="Phobius"/>
    </source>
</evidence>
<dbReference type="PROSITE" id="PS50839">
    <property type="entry name" value="CHASE"/>
    <property type="match status" value="1"/>
</dbReference>
<keyword evidence="5 9" id="KW-0812">Transmembrane</keyword>
<dbReference type="InterPro" id="IPR000014">
    <property type="entry name" value="PAS"/>
</dbReference>
<dbReference type="Pfam" id="PF03924">
    <property type="entry name" value="CHASE"/>
    <property type="match status" value="1"/>
</dbReference>
<keyword evidence="6 9" id="KW-1133">Transmembrane helix</keyword>
<name>A0ABT1WDJ2_9BURK</name>
<evidence type="ECO:0000256" key="7">
    <source>
        <dbReference type="ARBA" id="ARBA00023136"/>
    </source>
</evidence>
<feature type="modified residue" description="4-aspartylphosphate" evidence="8">
    <location>
        <position position="814"/>
    </location>
</feature>
<feature type="domain" description="PAS" evidence="12">
    <location>
        <begin position="361"/>
        <end position="400"/>
    </location>
</feature>
<dbReference type="SMART" id="SM00448">
    <property type="entry name" value="REC"/>
    <property type="match status" value="1"/>
</dbReference>
<dbReference type="Pfam" id="PF00072">
    <property type="entry name" value="Response_reg"/>
    <property type="match status" value="1"/>
</dbReference>
<dbReference type="CDD" id="cd17546">
    <property type="entry name" value="REC_hyHK_CKI1_RcsC-like"/>
    <property type="match status" value="1"/>
</dbReference>
<dbReference type="RefSeq" id="WP_256763278.1">
    <property type="nucleotide sequence ID" value="NZ_JANIGO010000001.1"/>
</dbReference>
<dbReference type="SUPFAM" id="SSF47384">
    <property type="entry name" value="Homodimeric domain of signal transducing histidine kinase"/>
    <property type="match status" value="1"/>
</dbReference>
<evidence type="ECO:0000256" key="5">
    <source>
        <dbReference type="ARBA" id="ARBA00022692"/>
    </source>
</evidence>
<evidence type="ECO:0000256" key="6">
    <source>
        <dbReference type="ARBA" id="ARBA00022989"/>
    </source>
</evidence>
<keyword evidence="4 8" id="KW-0597">Phosphoprotein</keyword>
<evidence type="ECO:0000256" key="8">
    <source>
        <dbReference type="PROSITE-ProRule" id="PRU00169"/>
    </source>
</evidence>
<dbReference type="PANTHER" id="PTHR45339:SF3">
    <property type="entry name" value="HISTIDINE KINASE"/>
    <property type="match status" value="1"/>
</dbReference>
<dbReference type="PANTHER" id="PTHR45339">
    <property type="entry name" value="HYBRID SIGNAL TRANSDUCTION HISTIDINE KINASE J"/>
    <property type="match status" value="1"/>
</dbReference>
<dbReference type="PRINTS" id="PR00344">
    <property type="entry name" value="BCTRLSENSOR"/>
</dbReference>
<dbReference type="PROSITE" id="PS50109">
    <property type="entry name" value="HIS_KIN"/>
    <property type="match status" value="1"/>
</dbReference>
<dbReference type="EMBL" id="JANIGO010000001">
    <property type="protein sequence ID" value="MCQ8895592.1"/>
    <property type="molecule type" value="Genomic_DNA"/>
</dbReference>
<protein>
    <recommendedName>
        <fullName evidence="3">histidine kinase</fullName>
        <ecNumber evidence="3">2.7.13.3</ecNumber>
    </recommendedName>
</protein>